<dbReference type="AlphaFoldDB" id="A0A853F1N2"/>
<proteinExistence type="predicted"/>
<dbReference type="Proteomes" id="UP000568751">
    <property type="component" value="Unassembled WGS sequence"/>
</dbReference>
<organism evidence="1 2">
    <name type="scientific">Candidatus Thiodubiliella endoseptemdiera</name>
    <dbReference type="NCBI Taxonomy" id="2738886"/>
    <lineage>
        <taxon>Bacteria</taxon>
        <taxon>Pseudomonadati</taxon>
        <taxon>Pseudomonadota</taxon>
        <taxon>Gammaproteobacteria</taxon>
        <taxon>Candidatus Pseudothioglobaceae</taxon>
        <taxon>Candidatus Thiodubiliella</taxon>
    </lineage>
</organism>
<protein>
    <submittedName>
        <fullName evidence="1">Uncharacterized protein</fullName>
    </submittedName>
</protein>
<gene>
    <name evidence="1" type="ORF">H0A76_05680</name>
</gene>
<accession>A0A853F1N2</accession>
<dbReference type="EMBL" id="JACCHT010000001">
    <property type="protein sequence ID" value="NYT27418.1"/>
    <property type="molecule type" value="Genomic_DNA"/>
</dbReference>
<evidence type="ECO:0000313" key="1">
    <source>
        <dbReference type="EMBL" id="NYT27418.1"/>
    </source>
</evidence>
<name>A0A853F1N2_9GAMM</name>
<evidence type="ECO:0000313" key="2">
    <source>
        <dbReference type="Proteomes" id="UP000568751"/>
    </source>
</evidence>
<sequence>MNGGAGNDTIKGGQAGYFVYESTDNGKTPITVYRCWWRKLVLKKILLCG</sequence>
<comment type="caution">
    <text evidence="1">The sequence shown here is derived from an EMBL/GenBank/DDBJ whole genome shotgun (WGS) entry which is preliminary data.</text>
</comment>
<reference evidence="1 2" key="1">
    <citation type="submission" date="2020-05" db="EMBL/GenBank/DDBJ databases">
        <title>Horizontal transmission and recombination maintain forever young bacterial symbiont genomes.</title>
        <authorList>
            <person name="Russell S.L."/>
            <person name="Pepper-Tunick E."/>
            <person name="Svedberg J."/>
            <person name="Byrne A."/>
            <person name="Ruelas Castillo J."/>
            <person name="Vollmers C."/>
            <person name="Beinart R.A."/>
            <person name="Corbett-Detig R."/>
        </authorList>
    </citation>
    <scope>NUCLEOTIDE SEQUENCE [LARGE SCALE GENOMIC DNA]</scope>
    <source>
        <strain evidence="1">455</strain>
    </source>
</reference>